<organism evidence="1 2">
    <name type="scientific">Costertonia aggregata</name>
    <dbReference type="NCBI Taxonomy" id="343403"/>
    <lineage>
        <taxon>Bacteria</taxon>
        <taxon>Pseudomonadati</taxon>
        <taxon>Bacteroidota</taxon>
        <taxon>Flavobacteriia</taxon>
        <taxon>Flavobacteriales</taxon>
        <taxon>Flavobacteriaceae</taxon>
        <taxon>Costertonia</taxon>
    </lineage>
</organism>
<gene>
    <name evidence="1" type="ORF">HYG79_12095</name>
</gene>
<dbReference type="EMBL" id="CP058595">
    <property type="protein sequence ID" value="QLG46054.1"/>
    <property type="molecule type" value="Genomic_DNA"/>
</dbReference>
<reference evidence="1 2" key="1">
    <citation type="journal article" date="2006" name="Int. J. Syst. Evol. Microbiol.">
        <title>Costertonia aggregata gen. nov., sp. nov., a mesophilic marine bacterium of the family Flavobacteriaceae, isolated from a mature biofilm.</title>
        <authorList>
            <person name="Kwon K.K."/>
            <person name="Lee Y.K."/>
            <person name="Lee H.K."/>
        </authorList>
    </citation>
    <scope>NUCLEOTIDE SEQUENCE [LARGE SCALE GENOMIC DNA]</scope>
    <source>
        <strain evidence="1 2">KCCM 42265</strain>
    </source>
</reference>
<protein>
    <recommendedName>
        <fullName evidence="3">Phage major capsid protein</fullName>
    </recommendedName>
</protein>
<dbReference type="AlphaFoldDB" id="A0A7H9ARI6"/>
<accession>A0A7H9ARI6</accession>
<dbReference type="KEGG" id="cagg:HYG79_12095"/>
<sequence length="300" mass="32625">MPTTQTVNSNYTGEAAGAIIGQAFKETSTVQRGLVTFMPNVRYKLSLKKIQYTNGKTDYSCGFTPAGAIVLSENQLTIKEIKNDLEICKDTFRATWDGLDNDMMEAIEVEVLANHSEAWDTEIWTGDSSTDGEFGGIIPQLEADDDVIKANNGIVPLEAAITKENVLAELEKVTAAFPVTIRKKPDFKVLVSANVADAYDKYLVSNGIQNGNGGGSMQSVYSKYTLEEVDTLPDNTIIAYQTRNVVVASSKSNSSNELTLVDTSETLLDGNIRGKVVYGADTGYYRGDEIVYYVSTEAVA</sequence>
<name>A0A7H9ARI6_9FLAO</name>
<evidence type="ECO:0000313" key="1">
    <source>
        <dbReference type="EMBL" id="QLG46054.1"/>
    </source>
</evidence>
<keyword evidence="2" id="KW-1185">Reference proteome</keyword>
<proteinExistence type="predicted"/>
<dbReference type="RefSeq" id="WP_179242340.1">
    <property type="nucleotide sequence ID" value="NZ_CP058595.1"/>
</dbReference>
<evidence type="ECO:0000313" key="2">
    <source>
        <dbReference type="Proteomes" id="UP000509302"/>
    </source>
</evidence>
<evidence type="ECO:0008006" key="3">
    <source>
        <dbReference type="Google" id="ProtNLM"/>
    </source>
</evidence>
<dbReference type="Proteomes" id="UP000509302">
    <property type="component" value="Chromosome"/>
</dbReference>